<evidence type="ECO:0000313" key="1">
    <source>
        <dbReference type="Proteomes" id="UP000887579"/>
    </source>
</evidence>
<evidence type="ECO:0000313" key="2">
    <source>
        <dbReference type="WBParaSite" id="ES5_v2.g11663.t1"/>
    </source>
</evidence>
<accession>A0AC34F3Q5</accession>
<name>A0AC34F3Q5_9BILA</name>
<proteinExistence type="predicted"/>
<dbReference type="Proteomes" id="UP000887579">
    <property type="component" value="Unplaced"/>
</dbReference>
<organism evidence="1 2">
    <name type="scientific">Panagrolaimus sp. ES5</name>
    <dbReference type="NCBI Taxonomy" id="591445"/>
    <lineage>
        <taxon>Eukaryota</taxon>
        <taxon>Metazoa</taxon>
        <taxon>Ecdysozoa</taxon>
        <taxon>Nematoda</taxon>
        <taxon>Chromadorea</taxon>
        <taxon>Rhabditida</taxon>
        <taxon>Tylenchina</taxon>
        <taxon>Panagrolaimomorpha</taxon>
        <taxon>Panagrolaimoidea</taxon>
        <taxon>Panagrolaimidae</taxon>
        <taxon>Panagrolaimus</taxon>
    </lineage>
</organism>
<sequence length="433" mass="50503">MSPTLHNPVIKEVFEELLKKKPFESEYNNFLKVQSLFLSGKECLAAFIELLREVKTVTFYPYLSIELKNCTLTAANFPLGFWKKMVFYIPELIISKFNEAEHMPLIEAIEHSTKLCKVEACIDLKIEAWRYLLNTSVKEIAATLRSLIDIGTLDEHLYDKIQSVEAFINKDIHIADPEYNALDEHLDFNVESIKISNKKARELLQDFLINYRIPCKSLKILWDNSWTSFLETIVTNVDTAALPVVEKLVLKVSDIEEITQVSQLNLTQILEALQRIFPNLKELEMELKIDDNERDCFGSISFFGLFVVDGLTSQVEKADISYKLSFNYCRINYIDWEHDNVLQMENDFTRLNFVADKKSDIEQKWVHSNQLSDIKDLKITFLLDDVEMNSEFYDEMIDDLGLDDNYTDNYYTYGEDEIDYDAFDDAGFDFDDY</sequence>
<dbReference type="WBParaSite" id="ES5_v2.g11663.t1">
    <property type="protein sequence ID" value="ES5_v2.g11663.t1"/>
    <property type="gene ID" value="ES5_v2.g11663"/>
</dbReference>
<reference evidence="2" key="1">
    <citation type="submission" date="2022-11" db="UniProtKB">
        <authorList>
            <consortium name="WormBaseParasite"/>
        </authorList>
    </citation>
    <scope>IDENTIFICATION</scope>
</reference>
<protein>
    <submittedName>
        <fullName evidence="2">Uncharacterized protein</fullName>
    </submittedName>
</protein>